<dbReference type="Pfam" id="PF02542">
    <property type="entry name" value="YgbB"/>
    <property type="match status" value="1"/>
</dbReference>
<dbReference type="InterPro" id="IPR003526">
    <property type="entry name" value="MECDP_synthase"/>
</dbReference>
<sequence length="153" mass="17002">MRIGNSYDLHNLKAGTGLLLGGIFIPCQHQVEAVSDGDILLHTISEAIIGALGLGDLGDWFDETNKNINSQVILKQALTLMAKQNYQIVNIDTTIIVDAPKLKEYKTSIKMNLKQLLQLEDENINIKATTTEKNFTNIIQSYTTLLLVKKDNC</sequence>
<dbReference type="AlphaFoldDB" id="A0A2P6FB25"/>
<name>A0A2P6FB25_9MOLU</name>
<comment type="catalytic activity">
    <reaction evidence="1 2">
        <text>4-CDP-2-C-methyl-D-erythritol 2-phosphate = 2-C-methyl-D-erythritol 2,4-cyclic diphosphate + CMP</text>
        <dbReference type="Rhea" id="RHEA:23864"/>
        <dbReference type="ChEBI" id="CHEBI:57919"/>
        <dbReference type="ChEBI" id="CHEBI:58483"/>
        <dbReference type="ChEBI" id="CHEBI:60377"/>
        <dbReference type="EC" id="4.6.1.12"/>
    </reaction>
</comment>
<organism evidence="4 5">
    <name type="scientific">Spiroplasma poulsonii</name>
    <dbReference type="NCBI Taxonomy" id="2138"/>
    <lineage>
        <taxon>Bacteria</taxon>
        <taxon>Bacillati</taxon>
        <taxon>Mycoplasmatota</taxon>
        <taxon>Mollicutes</taxon>
        <taxon>Entomoplasmatales</taxon>
        <taxon>Spiroplasmataceae</taxon>
        <taxon>Spiroplasma</taxon>
    </lineage>
</organism>
<dbReference type="Proteomes" id="UP000031565">
    <property type="component" value="Unassembled WGS sequence"/>
</dbReference>
<keyword evidence="1 2" id="KW-0414">Isoprene biosynthesis</keyword>
<comment type="subunit">
    <text evidence="1">Homotrimer.</text>
</comment>
<feature type="binding site" evidence="1">
    <location>
        <begin position="56"/>
        <end position="58"/>
    </location>
    <ligand>
        <name>4-CDP-2-C-methyl-D-erythritol 2-phosphate</name>
        <dbReference type="ChEBI" id="CHEBI:57919"/>
    </ligand>
</feature>
<dbReference type="GO" id="GO:0046872">
    <property type="term" value="F:metal ion binding"/>
    <property type="evidence" value="ECO:0007669"/>
    <property type="project" value="UniProtKB-KW"/>
</dbReference>
<dbReference type="GO" id="GO:0016114">
    <property type="term" value="P:terpenoid biosynthetic process"/>
    <property type="evidence" value="ECO:0007669"/>
    <property type="project" value="InterPro"/>
</dbReference>
<evidence type="ECO:0000313" key="4">
    <source>
        <dbReference type="EMBL" id="PQM30665.1"/>
    </source>
</evidence>
<gene>
    <name evidence="1 4" type="primary">ispF</name>
    <name evidence="4" type="ORF">SMSRO_SF004450</name>
</gene>
<evidence type="ECO:0000259" key="3">
    <source>
        <dbReference type="Pfam" id="PF02542"/>
    </source>
</evidence>
<evidence type="ECO:0000256" key="1">
    <source>
        <dbReference type="HAMAP-Rule" id="MF_00107"/>
    </source>
</evidence>
<comment type="caution">
    <text evidence="1">Lacks conserved residue(s) required for the propagation of feature annotation.</text>
</comment>
<dbReference type="GO" id="GO:0008685">
    <property type="term" value="F:2-C-methyl-D-erythritol 2,4-cyclodiphosphate synthase activity"/>
    <property type="evidence" value="ECO:0007669"/>
    <property type="project" value="UniProtKB-UniRule"/>
</dbReference>
<feature type="binding site" evidence="1">
    <location>
        <begin position="61"/>
        <end position="65"/>
    </location>
    <ligand>
        <name>4-CDP-2-C-methyl-D-erythritol 2-phosphate</name>
        <dbReference type="ChEBI" id="CHEBI:57919"/>
    </ligand>
</feature>
<keyword evidence="1 2" id="KW-0456">Lyase</keyword>
<protein>
    <recommendedName>
        <fullName evidence="1 2">2-C-methyl-D-erythritol 2,4-cyclodiphosphate synthase</fullName>
        <shortName evidence="1">MECDP-synthase</shortName>
        <shortName evidence="1">MECPP-synthase</shortName>
        <shortName evidence="1">MECPS</shortName>
        <ecNumber evidence="1 2">4.6.1.12</ecNumber>
    </recommendedName>
</protein>
<evidence type="ECO:0000313" key="5">
    <source>
        <dbReference type="Proteomes" id="UP000031565"/>
    </source>
</evidence>
<feature type="binding site" evidence="1">
    <location>
        <begin position="129"/>
        <end position="132"/>
    </location>
    <ligand>
        <name>4-CDP-2-C-methyl-D-erythritol 2-phosphate</name>
        <dbReference type="ChEBI" id="CHEBI:57919"/>
    </ligand>
</feature>
<dbReference type="CDD" id="cd00554">
    <property type="entry name" value="MECDP_synthase"/>
    <property type="match status" value="1"/>
</dbReference>
<feature type="site" description="Transition state stabilizer" evidence="1">
    <location>
        <position position="130"/>
    </location>
</feature>
<dbReference type="EC" id="4.6.1.12" evidence="1 2"/>
<reference evidence="4 5" key="1">
    <citation type="journal article" date="2015" name="MBio">
        <title>Genome sequence of the Drosophila melanogaster male-killing Spiroplasma strain MSRO endosymbiont.</title>
        <authorList>
            <person name="Paredes J.C."/>
            <person name="Herren J.K."/>
            <person name="Schupfer F."/>
            <person name="Marin R."/>
            <person name="Claverol S."/>
            <person name="Kuo C.H."/>
            <person name="Lemaitre B."/>
            <person name="Beven L."/>
        </authorList>
    </citation>
    <scope>NUCLEOTIDE SEQUENCE [LARGE SCALE GENOMIC DNA]</scope>
    <source>
        <strain evidence="4 5">MSRO</strain>
    </source>
</reference>
<dbReference type="OrthoDB" id="9804336at2"/>
<dbReference type="SUPFAM" id="SSF69765">
    <property type="entry name" value="IpsF-like"/>
    <property type="match status" value="1"/>
</dbReference>
<keyword evidence="1" id="KW-0479">Metal-binding</keyword>
<dbReference type="InterPro" id="IPR036571">
    <property type="entry name" value="MECDP_synthase_sf"/>
</dbReference>
<feature type="binding site" evidence="1">
    <location>
        <position position="10"/>
    </location>
    <ligand>
        <name>a divalent metal cation</name>
        <dbReference type="ChEBI" id="CHEBI:60240"/>
    </ligand>
</feature>
<feature type="binding site" evidence="1">
    <location>
        <position position="42"/>
    </location>
    <ligand>
        <name>a divalent metal cation</name>
        <dbReference type="ChEBI" id="CHEBI:60240"/>
    </ligand>
</feature>
<feature type="binding site" evidence="1">
    <location>
        <begin position="8"/>
        <end position="10"/>
    </location>
    <ligand>
        <name>4-CDP-2-C-methyl-D-erythritol 2-phosphate</name>
        <dbReference type="ChEBI" id="CHEBI:57919"/>
    </ligand>
</feature>
<accession>A0A2P6FB25</accession>
<comment type="function">
    <text evidence="1">Involved in the biosynthesis of isopentenyl diphosphate (IPP) and dimethylallyl diphosphate (DMAPP), two major building blocks of isoprenoid compounds. Catalyzes the conversion of 4-diphosphocytidyl-2-C-methyl-D-erythritol 2-phosphate (CDP-ME2P) to 2-C-methyl-D-erythritol 2,4-cyclodiphosphate (ME-CPP) with a corresponding release of cytidine 5-monophosphate (CMP).</text>
</comment>
<dbReference type="PANTHER" id="PTHR43181:SF1">
    <property type="entry name" value="2-C-METHYL-D-ERYTHRITOL 2,4-CYCLODIPHOSPHATE SYNTHASE, CHLOROPLASTIC"/>
    <property type="match status" value="1"/>
</dbReference>
<feature type="domain" description="2-C-methyl-D-erythritol 2,4-cyclodiphosphate synthase" evidence="3">
    <location>
        <begin position="1"/>
        <end position="135"/>
    </location>
</feature>
<keyword evidence="5" id="KW-1185">Reference proteome</keyword>
<dbReference type="STRING" id="2138.SMSRO_v1c04170"/>
<dbReference type="RefSeq" id="WP_040092860.1">
    <property type="nucleotide sequence ID" value="NZ_CM020866.1"/>
</dbReference>
<dbReference type="PANTHER" id="PTHR43181">
    <property type="entry name" value="2-C-METHYL-D-ERYTHRITOL 2,4-CYCLODIPHOSPHATE SYNTHASE, CHLOROPLASTIC"/>
    <property type="match status" value="1"/>
</dbReference>
<dbReference type="EMBL" id="JTLV02000001">
    <property type="protein sequence ID" value="PQM30665.1"/>
    <property type="molecule type" value="Genomic_DNA"/>
</dbReference>
<proteinExistence type="inferred from homology"/>
<comment type="similarity">
    <text evidence="1 2">Belongs to the IspF family.</text>
</comment>
<comment type="pathway">
    <text evidence="1">Isoprenoid biosynthesis; isopentenyl diphosphate biosynthesis via DXP pathway; isopentenyl diphosphate from 1-deoxy-D-xylulose 5-phosphate: step 4/6.</text>
</comment>
<comment type="cofactor">
    <cofactor evidence="1">
        <name>a divalent metal cation</name>
        <dbReference type="ChEBI" id="CHEBI:60240"/>
    </cofactor>
    <text evidence="1">Binds 1 divalent metal cation per subunit.</text>
</comment>
<dbReference type="GO" id="GO:0019288">
    <property type="term" value="P:isopentenyl diphosphate biosynthetic process, methylerythritol 4-phosphate pathway"/>
    <property type="evidence" value="ECO:0007669"/>
    <property type="project" value="UniProtKB-UniRule"/>
</dbReference>
<evidence type="ECO:0000256" key="2">
    <source>
        <dbReference type="RuleBase" id="RU004395"/>
    </source>
</evidence>
<comment type="caution">
    <text evidence="4">The sequence shown here is derived from an EMBL/GenBank/DDBJ whole genome shotgun (WGS) entry which is preliminary data.</text>
</comment>
<dbReference type="NCBIfam" id="TIGR00151">
    <property type="entry name" value="ispF"/>
    <property type="match status" value="1"/>
</dbReference>
<dbReference type="Gene3D" id="3.30.1330.50">
    <property type="entry name" value="2-C-methyl-D-erythritol 2,4-cyclodiphosphate synthase"/>
    <property type="match status" value="1"/>
</dbReference>
<dbReference type="HAMAP" id="MF_00107">
    <property type="entry name" value="IspF"/>
    <property type="match status" value="1"/>
</dbReference>
<feature type="binding site" evidence="1">
    <location>
        <position position="8"/>
    </location>
    <ligand>
        <name>a divalent metal cation</name>
        <dbReference type="ChEBI" id="CHEBI:60240"/>
    </ligand>
</feature>
<dbReference type="UniPathway" id="UPA00056">
    <property type="reaction ID" value="UER00095"/>
</dbReference>